<dbReference type="eggNOG" id="COG5444">
    <property type="taxonomic scope" value="Bacteria"/>
</dbReference>
<gene>
    <name evidence="5" type="ORF">PAALTS15_18228</name>
</gene>
<reference evidence="5 6" key="1">
    <citation type="submission" date="2013-05" db="EMBL/GenBank/DDBJ databases">
        <authorList>
            <person name="Strain E.A."/>
            <person name="Brown E."/>
            <person name="Allard M.W."/>
            <person name="Luo Y.L."/>
        </authorList>
    </citation>
    <scope>NUCLEOTIDE SEQUENCE [LARGE SCALE GENOMIC DNA]</scope>
    <source>
        <strain evidence="5 6">TS-15</strain>
    </source>
</reference>
<feature type="compositionally biased region" description="Polar residues" evidence="2">
    <location>
        <begin position="1"/>
        <end position="20"/>
    </location>
</feature>
<dbReference type="RefSeq" id="WP_021260926.1">
    <property type="nucleotide sequence ID" value="NZ_ATMT01000062.1"/>
</dbReference>
<dbReference type="InterPro" id="IPR044927">
    <property type="entry name" value="Endonuclea_NS_2"/>
</dbReference>
<evidence type="ECO:0000256" key="2">
    <source>
        <dbReference type="SAM" id="MobiDB-lite"/>
    </source>
</evidence>
<evidence type="ECO:0000259" key="4">
    <source>
        <dbReference type="Pfam" id="PF13930"/>
    </source>
</evidence>
<feature type="compositionally biased region" description="Basic and acidic residues" evidence="2">
    <location>
        <begin position="641"/>
        <end position="655"/>
    </location>
</feature>
<organism evidence="5 6">
    <name type="scientific">Paenibacillus alvei TS-15</name>
    <dbReference type="NCBI Taxonomy" id="1117108"/>
    <lineage>
        <taxon>Bacteria</taxon>
        <taxon>Bacillati</taxon>
        <taxon>Bacillota</taxon>
        <taxon>Bacilli</taxon>
        <taxon>Bacillales</taxon>
        <taxon>Paenibacillaceae</taxon>
        <taxon>Paenibacillus</taxon>
    </lineage>
</organism>
<dbReference type="InterPro" id="IPR044929">
    <property type="entry name" value="DNA/RNA_non-sp_Endonuclease_sf"/>
</dbReference>
<feature type="coiled-coil region" evidence="1">
    <location>
        <begin position="494"/>
        <end position="521"/>
    </location>
</feature>
<protein>
    <submittedName>
        <fullName evidence="5">Uncharacterized protein</fullName>
    </submittedName>
</protein>
<dbReference type="Pfam" id="PF13699">
    <property type="entry name" value="eCIS_core"/>
    <property type="match status" value="1"/>
</dbReference>
<dbReference type="EMBL" id="ATMT01000062">
    <property type="protein sequence ID" value="EPY05764.1"/>
    <property type="molecule type" value="Genomic_DNA"/>
</dbReference>
<name>S9SM36_PAEAL</name>
<dbReference type="PATRIC" id="fig|1117108.3.peg.3749"/>
<dbReference type="eggNOG" id="COG3115">
    <property type="taxonomic scope" value="Bacteria"/>
</dbReference>
<sequence length="728" mass="80541">MSDQTRIYTKTPPAKSTQPANKGMLYRSAIRSEKPSAIPPIVHEVLKSPGQPLEASTRAFMEPRFGHDFSQVRVHTDARAAESAREVNALAYTVGQDIVFGEGQYTPKTTVGKKLMAHELAHVVQNQLHPDFKGNGIAPENHPSEQEASLIAHDVSKVPSSYPGGAIQRQPTATQGNIQGAIQGGWRQIGDLNEETLRTASVTERLEMLAALIQAYWTGGKEEEAIIRILSTTPMNQAFELVNKLTEQTVGGKPYLSELDRVVDSENNLELHNILSELRLKAKGSEKGINALQNAPILPWHDVMGIFEDNATFFFSRTSNGKVNIKYDVKTLGSKDFADEIQKLPLDIFTSGHTYEPDQVLVIHDYDKGRFIPVVAQELIGYQHLGVRGFLTHVTTVASLVTPVGAAKTVIGKAALFTLERLLPTIFVLVDENRLNLVKWFPKWGPRMIYYSDLAQKYVAAYGFLRLSLSGWTLLRSWKEVRQARNALEGVHASSEAEKMAAALERQADEIFDQAEKLRNSEIAGTQAAKSEGAPIAGTQSHSSPTVNSKESVTIQPVSSVDQSSRYVSEGTGKAHKTFVDVPFDKTGKIKPNVKYQTGLNKYDYETDHLGRIEKFSTDDLKLTTRNKRLPHDPNTPGKQPGDHAGHLAGDRFDGSPDIDNLVSQSSKVNQSTYKKIEDEWTRALKAKPPKHVTVEVKINYNGDSLRPSSFNVTYTIDGELKVIDIIN</sequence>
<keyword evidence="1" id="KW-0175">Coiled coil</keyword>
<proteinExistence type="predicted"/>
<feature type="region of interest" description="Disordered" evidence="2">
    <location>
        <begin position="1"/>
        <end position="22"/>
    </location>
</feature>
<feature type="domain" description="eCIS core" evidence="3">
    <location>
        <begin position="52"/>
        <end position="127"/>
    </location>
</feature>
<evidence type="ECO:0000313" key="6">
    <source>
        <dbReference type="Proteomes" id="UP000015344"/>
    </source>
</evidence>
<feature type="region of interest" description="Disordered" evidence="2">
    <location>
        <begin position="525"/>
        <end position="559"/>
    </location>
</feature>
<feature type="region of interest" description="Disordered" evidence="2">
    <location>
        <begin position="625"/>
        <end position="659"/>
    </location>
</feature>
<feature type="domain" description="Type VII secretion system protein EssD-like" evidence="4">
    <location>
        <begin position="592"/>
        <end position="719"/>
    </location>
</feature>
<accession>S9SM36</accession>
<dbReference type="Pfam" id="PF13930">
    <property type="entry name" value="Endonuclea_NS_2"/>
    <property type="match status" value="1"/>
</dbReference>
<dbReference type="InterPro" id="IPR025295">
    <property type="entry name" value="eCIS_core_dom"/>
</dbReference>
<comment type="caution">
    <text evidence="5">The sequence shown here is derived from an EMBL/GenBank/DDBJ whole genome shotgun (WGS) entry which is preliminary data.</text>
</comment>
<feature type="compositionally biased region" description="Polar residues" evidence="2">
    <location>
        <begin position="538"/>
        <end position="559"/>
    </location>
</feature>
<evidence type="ECO:0000259" key="3">
    <source>
        <dbReference type="Pfam" id="PF13699"/>
    </source>
</evidence>
<dbReference type="AlphaFoldDB" id="S9SM36"/>
<dbReference type="Gene3D" id="3.40.570.10">
    <property type="entry name" value="Extracellular Endonuclease, subunit A"/>
    <property type="match status" value="1"/>
</dbReference>
<evidence type="ECO:0000313" key="5">
    <source>
        <dbReference type="EMBL" id="EPY05764.1"/>
    </source>
</evidence>
<dbReference type="Proteomes" id="UP000015344">
    <property type="component" value="Unassembled WGS sequence"/>
</dbReference>
<evidence type="ECO:0000256" key="1">
    <source>
        <dbReference type="SAM" id="Coils"/>
    </source>
</evidence>